<dbReference type="InParanoid" id="A0A165GQS1"/>
<keyword evidence="2" id="KW-1185">Reference proteome</keyword>
<dbReference type="Proteomes" id="UP000076842">
    <property type="component" value="Unassembled WGS sequence"/>
</dbReference>
<gene>
    <name evidence="1" type="ORF">CALCODRAFT_495092</name>
</gene>
<dbReference type="Gene3D" id="3.80.10.10">
    <property type="entry name" value="Ribonuclease Inhibitor"/>
    <property type="match status" value="1"/>
</dbReference>
<reference evidence="1 2" key="1">
    <citation type="journal article" date="2016" name="Mol. Biol. Evol.">
        <title>Comparative Genomics of Early-Diverging Mushroom-Forming Fungi Provides Insights into the Origins of Lignocellulose Decay Capabilities.</title>
        <authorList>
            <person name="Nagy L.G."/>
            <person name="Riley R."/>
            <person name="Tritt A."/>
            <person name="Adam C."/>
            <person name="Daum C."/>
            <person name="Floudas D."/>
            <person name="Sun H."/>
            <person name="Yadav J.S."/>
            <person name="Pangilinan J."/>
            <person name="Larsson K.H."/>
            <person name="Matsuura K."/>
            <person name="Barry K."/>
            <person name="Labutti K."/>
            <person name="Kuo R."/>
            <person name="Ohm R.A."/>
            <person name="Bhattacharya S.S."/>
            <person name="Shirouzu T."/>
            <person name="Yoshinaga Y."/>
            <person name="Martin F.M."/>
            <person name="Grigoriev I.V."/>
            <person name="Hibbett D.S."/>
        </authorList>
    </citation>
    <scope>NUCLEOTIDE SEQUENCE [LARGE SCALE GENOMIC DNA]</scope>
    <source>
        <strain evidence="1 2">HHB12733</strain>
    </source>
</reference>
<protein>
    <submittedName>
        <fullName evidence="1">Uncharacterized protein</fullName>
    </submittedName>
</protein>
<dbReference type="InterPro" id="IPR032675">
    <property type="entry name" value="LRR_dom_sf"/>
</dbReference>
<proteinExistence type="predicted"/>
<dbReference type="STRING" id="1353952.A0A165GQS1"/>
<dbReference type="EMBL" id="KV423952">
    <property type="protein sequence ID" value="KZT58359.1"/>
    <property type="molecule type" value="Genomic_DNA"/>
</dbReference>
<dbReference type="Gene3D" id="1.20.1280.50">
    <property type="match status" value="1"/>
</dbReference>
<dbReference type="SUPFAM" id="SSF52047">
    <property type="entry name" value="RNI-like"/>
    <property type="match status" value="1"/>
</dbReference>
<dbReference type="AlphaFoldDB" id="A0A165GQS1"/>
<sequence>MLPTNPPAHTSSHFPLMHTTQPLALINRLPEEVFATIFVLASFPPLPYRPPNLAHIPTPHTPTVISHVCRTWRVVAFSTPRLWTDIRVMPLKSDKAAFIDPATRCAPHTFALSVRTTHSHLGWVSAVLPTYLPRCHSLRITGQIDEHPNVKLSFFPGHVPIRSLELIHVELPSMRVLIDMLEYCPSLERLTMRDLHMESEAPGSVRQRRKLKSLKRLALQVDENFDIIQGFFPRVITPNLQVLELAYGPEGPHVVGPFIIYDDCMASVTSLIMRGEVLATDFVLSMMQKAIPLRSLTLLGCGVTDEFLQVLAKRQSNPDYMSIGGGGYTAPKLERVILRSCDYVTGAALVQLVKERRASSDPEIKQEDGSCVVMYDAGRHSAEMDAHCRPSRIRWVEATNCEGVGREDVMWLEENATETMPDWDDDTDDGALYISQ</sequence>
<dbReference type="OrthoDB" id="3139399at2759"/>
<organism evidence="1 2">
    <name type="scientific">Calocera cornea HHB12733</name>
    <dbReference type="NCBI Taxonomy" id="1353952"/>
    <lineage>
        <taxon>Eukaryota</taxon>
        <taxon>Fungi</taxon>
        <taxon>Dikarya</taxon>
        <taxon>Basidiomycota</taxon>
        <taxon>Agaricomycotina</taxon>
        <taxon>Dacrymycetes</taxon>
        <taxon>Dacrymycetales</taxon>
        <taxon>Dacrymycetaceae</taxon>
        <taxon>Calocera</taxon>
    </lineage>
</organism>
<name>A0A165GQS1_9BASI</name>
<accession>A0A165GQS1</accession>
<evidence type="ECO:0000313" key="2">
    <source>
        <dbReference type="Proteomes" id="UP000076842"/>
    </source>
</evidence>
<evidence type="ECO:0000313" key="1">
    <source>
        <dbReference type="EMBL" id="KZT58359.1"/>
    </source>
</evidence>